<proteinExistence type="predicted"/>
<protein>
    <recommendedName>
        <fullName evidence="4">DUF304 domain-containing protein</fullName>
    </recommendedName>
</protein>
<keyword evidence="1" id="KW-0472">Membrane</keyword>
<dbReference type="RefSeq" id="WP_073853002.1">
    <property type="nucleotide sequence ID" value="NZ_LVWA01000009.1"/>
</dbReference>
<reference evidence="2 3" key="1">
    <citation type="submission" date="2016-03" db="EMBL/GenBank/DDBJ databases">
        <title>Genome sequence of Pontibacter sp. nov., of the family cytophagaceae, isolated from marine sediment of the Yellow Sea, China.</title>
        <authorList>
            <person name="Zhang G."/>
            <person name="Zhang R."/>
        </authorList>
    </citation>
    <scope>NUCLEOTIDE SEQUENCE [LARGE SCALE GENOMIC DNA]</scope>
    <source>
        <strain evidence="2 3">S10-8</strain>
    </source>
</reference>
<gene>
    <name evidence="2" type="ORF">A3841_01530</name>
</gene>
<comment type="caution">
    <text evidence="2">The sequence shown here is derived from an EMBL/GenBank/DDBJ whole genome shotgun (WGS) entry which is preliminary data.</text>
</comment>
<evidence type="ECO:0000313" key="2">
    <source>
        <dbReference type="EMBL" id="OKL39282.1"/>
    </source>
</evidence>
<dbReference type="EMBL" id="LVWA01000009">
    <property type="protein sequence ID" value="OKL39282.1"/>
    <property type="molecule type" value="Genomic_DNA"/>
</dbReference>
<name>A0A1Q5PAX4_9BACT</name>
<keyword evidence="1" id="KW-0812">Transmembrane</keyword>
<keyword evidence="1" id="KW-1133">Transmembrane helix</keyword>
<organism evidence="2 3">
    <name type="scientific">Pontibacter flavimaris</name>
    <dbReference type="NCBI Taxonomy" id="1797110"/>
    <lineage>
        <taxon>Bacteria</taxon>
        <taxon>Pseudomonadati</taxon>
        <taxon>Bacteroidota</taxon>
        <taxon>Cytophagia</taxon>
        <taxon>Cytophagales</taxon>
        <taxon>Hymenobacteraceae</taxon>
        <taxon>Pontibacter</taxon>
    </lineage>
</organism>
<feature type="transmembrane region" description="Helical" evidence="1">
    <location>
        <begin position="26"/>
        <end position="46"/>
    </location>
</feature>
<dbReference type="OrthoDB" id="851347at2"/>
<dbReference type="AlphaFoldDB" id="A0A1Q5PAX4"/>
<keyword evidence="3" id="KW-1185">Reference proteome</keyword>
<accession>A0A1Q5PAX4</accession>
<dbReference type="STRING" id="1797110.A3841_01530"/>
<evidence type="ECO:0008006" key="4">
    <source>
        <dbReference type="Google" id="ProtNLM"/>
    </source>
</evidence>
<sequence length="169" mass="19424">MAVSGSSARSTLIVQLSPTRNAKLSFTVQLILTLFWLAWAVMLLFSADRTYEQSYLYYAFFGLAVIFFFYVILQNTSIFGVQSYIEVTPEYIVQKFGVFRTKHIILIPDIAAVHITPLALRVTLKDGEQVYLDLKQVRKKRDLNRIKHTIRDLSEVHQFELTDNVGNNA</sequence>
<evidence type="ECO:0000256" key="1">
    <source>
        <dbReference type="SAM" id="Phobius"/>
    </source>
</evidence>
<evidence type="ECO:0000313" key="3">
    <source>
        <dbReference type="Proteomes" id="UP000186551"/>
    </source>
</evidence>
<dbReference type="Proteomes" id="UP000186551">
    <property type="component" value="Unassembled WGS sequence"/>
</dbReference>
<feature type="transmembrane region" description="Helical" evidence="1">
    <location>
        <begin position="55"/>
        <end position="73"/>
    </location>
</feature>